<protein>
    <submittedName>
        <fullName evidence="1">Uncharacterized protein</fullName>
    </submittedName>
</protein>
<name>K7ACK7_9ALTE</name>
<dbReference type="Proteomes" id="UP000011864">
    <property type="component" value="Chromosome"/>
</dbReference>
<evidence type="ECO:0000313" key="1">
    <source>
        <dbReference type="EMBL" id="AGH43358.1"/>
    </source>
</evidence>
<keyword evidence="2" id="KW-1185">Reference proteome</keyword>
<dbReference type="EMBL" id="CP003837">
    <property type="protein sequence ID" value="AGH43358.1"/>
    <property type="molecule type" value="Genomic_DNA"/>
</dbReference>
<dbReference type="KEGG" id="gps:C427_1249"/>
<proteinExistence type="predicted"/>
<accession>K7ACK7</accession>
<organism evidence="1 2">
    <name type="scientific">Paraglaciecola psychrophila 170</name>
    <dbReference type="NCBI Taxonomy" id="1129794"/>
    <lineage>
        <taxon>Bacteria</taxon>
        <taxon>Pseudomonadati</taxon>
        <taxon>Pseudomonadota</taxon>
        <taxon>Gammaproteobacteria</taxon>
        <taxon>Alteromonadales</taxon>
        <taxon>Alteromonadaceae</taxon>
        <taxon>Paraglaciecola</taxon>
    </lineage>
</organism>
<gene>
    <name evidence="1" type="ORF">C427_1249</name>
</gene>
<dbReference type="RefSeq" id="WP_007639393.1">
    <property type="nucleotide sequence ID" value="NC_020514.1"/>
</dbReference>
<sequence>MEWHSDDHKYFSQLIGLETLRSDIISLLKSLDIDASKFYIGAKWQGFLMMLLGSLNKKIIELPNNKESNSLVSHLRKKKQGFGLPTLIQVNDQNGKGDFKFLLKYPIEESPFPNVLAIVFDIHYFNYDINF</sequence>
<evidence type="ECO:0000313" key="2">
    <source>
        <dbReference type="Proteomes" id="UP000011864"/>
    </source>
</evidence>
<dbReference type="AlphaFoldDB" id="K7ACK7"/>
<dbReference type="PATRIC" id="fig|1129794.4.peg.1241"/>
<reference evidence="1 2" key="1">
    <citation type="journal article" date="2013" name="Genome Announc.">
        <title>Complete Genome Sequence of Glaciecola psychrophila Strain 170T.</title>
        <authorList>
            <person name="Yin J."/>
            <person name="Chen J."/>
            <person name="Liu G."/>
            <person name="Yu Y."/>
            <person name="Song L."/>
            <person name="Wang X."/>
            <person name="Qu X."/>
        </authorList>
    </citation>
    <scope>NUCLEOTIDE SEQUENCE [LARGE SCALE GENOMIC DNA]</scope>
    <source>
        <strain evidence="1 2">170</strain>
    </source>
</reference>
<dbReference type="HOGENOM" id="CLU_1925560_0_0_6"/>